<dbReference type="PANTHER" id="PTHR45266">
    <property type="entry name" value="OXALOACETATE DECARBOXYLASE ALPHA CHAIN"/>
    <property type="match status" value="1"/>
</dbReference>
<dbReference type="PANTHER" id="PTHR45266:SF3">
    <property type="entry name" value="OXALOACETATE DECARBOXYLASE ALPHA CHAIN"/>
    <property type="match status" value="1"/>
</dbReference>
<dbReference type="Pfam" id="PF00364">
    <property type="entry name" value="Biotin_lipoyl"/>
    <property type="match status" value="1"/>
</dbReference>
<dbReference type="PROSITE" id="PS50968">
    <property type="entry name" value="BIOTINYL_LIPOYL"/>
    <property type="match status" value="1"/>
</dbReference>
<comment type="caution">
    <text evidence="3">The sequence shown here is derived from an EMBL/GenBank/DDBJ whole genome shotgun (WGS) entry which is preliminary data.</text>
</comment>
<sequence length="161" mass="18080">MKHLLKAKVNDVHEFEFEQEQIQNLDVQKTTSGSHHLLVNDKSVTSKIVSSDFLNRTYTVKINTNIYQIQISNELDVLINDMGLSLSANQVINEIKAPMPGMILDVMAEVGQEVKEGDNLLVLEAMKMENTIMAPRDAIIKSINIEKGKTVGKNEVLIEME</sequence>
<accession>A0ABP3VL47</accession>
<organism evidence="3 4">
    <name type="scientific">Psychroflexus lacisalsi</name>
    <dbReference type="NCBI Taxonomy" id="503928"/>
    <lineage>
        <taxon>Bacteria</taxon>
        <taxon>Pseudomonadati</taxon>
        <taxon>Bacteroidota</taxon>
        <taxon>Flavobacteriia</taxon>
        <taxon>Flavobacteriales</taxon>
        <taxon>Flavobacteriaceae</taxon>
        <taxon>Psychroflexus</taxon>
    </lineage>
</organism>
<dbReference type="InterPro" id="IPR011053">
    <property type="entry name" value="Single_hybrid_motif"/>
</dbReference>
<protein>
    <recommendedName>
        <fullName evidence="2">Lipoyl-binding domain-containing protein</fullName>
    </recommendedName>
</protein>
<dbReference type="InterPro" id="IPR000089">
    <property type="entry name" value="Biotin_lipoyl"/>
</dbReference>
<evidence type="ECO:0000259" key="2">
    <source>
        <dbReference type="PROSITE" id="PS50968"/>
    </source>
</evidence>
<feature type="domain" description="Lipoyl-binding" evidence="2">
    <location>
        <begin position="79"/>
        <end position="161"/>
    </location>
</feature>
<dbReference type="InterPro" id="IPR001882">
    <property type="entry name" value="Biotin_BS"/>
</dbReference>
<proteinExistence type="predicted"/>
<evidence type="ECO:0000313" key="3">
    <source>
        <dbReference type="EMBL" id="GAA0762115.1"/>
    </source>
</evidence>
<dbReference type="EMBL" id="BAAAGG010000021">
    <property type="protein sequence ID" value="GAA0762115.1"/>
    <property type="molecule type" value="Genomic_DNA"/>
</dbReference>
<dbReference type="Gene3D" id="2.40.50.100">
    <property type="match status" value="1"/>
</dbReference>
<evidence type="ECO:0000313" key="4">
    <source>
        <dbReference type="Proteomes" id="UP001500185"/>
    </source>
</evidence>
<dbReference type="InterPro" id="IPR050709">
    <property type="entry name" value="Biotin_Carboxyl_Carrier/Decarb"/>
</dbReference>
<dbReference type="CDD" id="cd06850">
    <property type="entry name" value="biotinyl_domain"/>
    <property type="match status" value="1"/>
</dbReference>
<dbReference type="PROSITE" id="PS00188">
    <property type="entry name" value="BIOTIN"/>
    <property type="match status" value="1"/>
</dbReference>
<dbReference type="Proteomes" id="UP001500185">
    <property type="component" value="Unassembled WGS sequence"/>
</dbReference>
<evidence type="ECO:0000256" key="1">
    <source>
        <dbReference type="ARBA" id="ARBA00023267"/>
    </source>
</evidence>
<dbReference type="SUPFAM" id="SSF51230">
    <property type="entry name" value="Single hybrid motif"/>
    <property type="match status" value="1"/>
</dbReference>
<dbReference type="RefSeq" id="WP_224455082.1">
    <property type="nucleotide sequence ID" value="NZ_BAAAGG010000021.1"/>
</dbReference>
<name>A0ABP3VL47_9FLAO</name>
<keyword evidence="4" id="KW-1185">Reference proteome</keyword>
<gene>
    <name evidence="3" type="ORF">GCM10009433_22220</name>
</gene>
<reference evidence="4" key="1">
    <citation type="journal article" date="2019" name="Int. J. Syst. Evol. Microbiol.">
        <title>The Global Catalogue of Microorganisms (GCM) 10K type strain sequencing project: providing services to taxonomists for standard genome sequencing and annotation.</title>
        <authorList>
            <consortium name="The Broad Institute Genomics Platform"/>
            <consortium name="The Broad Institute Genome Sequencing Center for Infectious Disease"/>
            <person name="Wu L."/>
            <person name="Ma J."/>
        </authorList>
    </citation>
    <scope>NUCLEOTIDE SEQUENCE [LARGE SCALE GENOMIC DNA]</scope>
    <source>
        <strain evidence="4">JCM 16231</strain>
    </source>
</reference>
<keyword evidence="1" id="KW-0092">Biotin</keyword>